<reference evidence="1" key="1">
    <citation type="submission" date="2018-02" db="EMBL/GenBank/DDBJ databases">
        <title>Rhizophora mucronata_Transcriptome.</title>
        <authorList>
            <person name="Meera S.P."/>
            <person name="Sreeshan A."/>
            <person name="Augustine A."/>
        </authorList>
    </citation>
    <scope>NUCLEOTIDE SEQUENCE</scope>
    <source>
        <tissue evidence="1">Leaf</tissue>
    </source>
</reference>
<dbReference type="EMBL" id="GGEC01059409">
    <property type="protein sequence ID" value="MBX39893.1"/>
    <property type="molecule type" value="Transcribed_RNA"/>
</dbReference>
<name>A0A2P2NBP7_RHIMU</name>
<proteinExistence type="predicted"/>
<sequence>MGWSGGESYKEEGEAEQLFGDKMANILTKR</sequence>
<evidence type="ECO:0000313" key="1">
    <source>
        <dbReference type="EMBL" id="MBX39893.1"/>
    </source>
</evidence>
<dbReference type="AlphaFoldDB" id="A0A2P2NBP7"/>
<organism evidence="1">
    <name type="scientific">Rhizophora mucronata</name>
    <name type="common">Asiatic mangrove</name>
    <dbReference type="NCBI Taxonomy" id="61149"/>
    <lineage>
        <taxon>Eukaryota</taxon>
        <taxon>Viridiplantae</taxon>
        <taxon>Streptophyta</taxon>
        <taxon>Embryophyta</taxon>
        <taxon>Tracheophyta</taxon>
        <taxon>Spermatophyta</taxon>
        <taxon>Magnoliopsida</taxon>
        <taxon>eudicotyledons</taxon>
        <taxon>Gunneridae</taxon>
        <taxon>Pentapetalae</taxon>
        <taxon>rosids</taxon>
        <taxon>fabids</taxon>
        <taxon>Malpighiales</taxon>
        <taxon>Rhizophoraceae</taxon>
        <taxon>Rhizophora</taxon>
    </lineage>
</organism>
<accession>A0A2P2NBP7</accession>
<protein>
    <submittedName>
        <fullName evidence="1">Uncharacterized protein</fullName>
    </submittedName>
</protein>